<dbReference type="GO" id="GO:0005886">
    <property type="term" value="C:plasma membrane"/>
    <property type="evidence" value="ECO:0007669"/>
    <property type="project" value="UniProtKB-SubCell"/>
</dbReference>
<proteinExistence type="predicted"/>
<dbReference type="PANTHER" id="PTHR34820">
    <property type="entry name" value="INNER MEMBRANE PROTEIN YEBZ"/>
    <property type="match status" value="1"/>
</dbReference>
<gene>
    <name evidence="8" type="ORF">JJB74_08540</name>
</gene>
<keyword evidence="2" id="KW-1003">Cell membrane</keyword>
<dbReference type="InterPro" id="IPR032694">
    <property type="entry name" value="CopC/D"/>
</dbReference>
<feature type="domain" description="Copper resistance protein D" evidence="7">
    <location>
        <begin position="195"/>
        <end position="301"/>
    </location>
</feature>
<protein>
    <submittedName>
        <fullName evidence="8">CopD family protein</fullName>
    </submittedName>
</protein>
<dbReference type="RefSeq" id="WP_200591435.1">
    <property type="nucleotide sequence ID" value="NZ_JAEPBG010000003.1"/>
</dbReference>
<feature type="transmembrane region" description="Helical" evidence="6">
    <location>
        <begin position="126"/>
        <end position="146"/>
    </location>
</feature>
<organism evidence="8 9">
    <name type="scientific">Noviherbaspirillum pedocola</name>
    <dbReference type="NCBI Taxonomy" id="2801341"/>
    <lineage>
        <taxon>Bacteria</taxon>
        <taxon>Pseudomonadati</taxon>
        <taxon>Pseudomonadota</taxon>
        <taxon>Betaproteobacteria</taxon>
        <taxon>Burkholderiales</taxon>
        <taxon>Oxalobacteraceae</taxon>
        <taxon>Noviherbaspirillum</taxon>
    </lineage>
</organism>
<feature type="transmembrane region" description="Helical" evidence="6">
    <location>
        <begin position="200"/>
        <end position="217"/>
    </location>
</feature>
<comment type="caution">
    <text evidence="8">The sequence shown here is derived from an EMBL/GenBank/DDBJ whole genome shotgun (WGS) entry which is preliminary data.</text>
</comment>
<dbReference type="AlphaFoldDB" id="A0A934SZL9"/>
<evidence type="ECO:0000256" key="3">
    <source>
        <dbReference type="ARBA" id="ARBA00022692"/>
    </source>
</evidence>
<accession>A0A934SZL9</accession>
<feature type="transmembrane region" description="Helical" evidence="6">
    <location>
        <begin position="93"/>
        <end position="114"/>
    </location>
</feature>
<evidence type="ECO:0000256" key="2">
    <source>
        <dbReference type="ARBA" id="ARBA00022475"/>
    </source>
</evidence>
<evidence type="ECO:0000259" key="7">
    <source>
        <dbReference type="Pfam" id="PF05425"/>
    </source>
</evidence>
<feature type="transmembrane region" description="Helical" evidence="6">
    <location>
        <begin position="12"/>
        <end position="31"/>
    </location>
</feature>
<evidence type="ECO:0000256" key="6">
    <source>
        <dbReference type="SAM" id="Phobius"/>
    </source>
</evidence>
<evidence type="ECO:0000313" key="9">
    <source>
        <dbReference type="Proteomes" id="UP000622890"/>
    </source>
</evidence>
<evidence type="ECO:0000313" key="8">
    <source>
        <dbReference type="EMBL" id="MBK4734648.1"/>
    </source>
</evidence>
<evidence type="ECO:0000256" key="5">
    <source>
        <dbReference type="ARBA" id="ARBA00023136"/>
    </source>
</evidence>
<feature type="transmembrane region" description="Helical" evidence="6">
    <location>
        <begin position="279"/>
        <end position="301"/>
    </location>
</feature>
<dbReference type="EMBL" id="JAEPBG010000003">
    <property type="protein sequence ID" value="MBK4734648.1"/>
    <property type="molecule type" value="Genomic_DNA"/>
</dbReference>
<comment type="subcellular location">
    <subcellularLocation>
        <location evidence="1">Cell membrane</location>
        <topology evidence="1">Multi-pass membrane protein</topology>
    </subcellularLocation>
</comment>
<keyword evidence="4 6" id="KW-1133">Transmembrane helix</keyword>
<dbReference type="InterPro" id="IPR008457">
    <property type="entry name" value="Cu-R_CopD_dom"/>
</dbReference>
<feature type="transmembrane region" description="Helical" evidence="6">
    <location>
        <begin position="158"/>
        <end position="179"/>
    </location>
</feature>
<feature type="transmembrane region" description="Helical" evidence="6">
    <location>
        <begin position="237"/>
        <end position="258"/>
    </location>
</feature>
<keyword evidence="3 6" id="KW-0812">Transmembrane</keyword>
<dbReference type="GO" id="GO:0006825">
    <property type="term" value="P:copper ion transport"/>
    <property type="evidence" value="ECO:0007669"/>
    <property type="project" value="InterPro"/>
</dbReference>
<keyword evidence="5 6" id="KW-0472">Membrane</keyword>
<sequence length="309" mass="32666">MDSTLPQTASTVLINVSLAWVAGVLASRLWLMKHTVAWQKAAVRLLSPAMLAGLVACAVGILLSLWSESSAMGDVPWLSAWPACKEMLTSTHYGHAGVAAAVLLTVAMLAHWALRQSGNGMRYVGSIGVLLLLVFAARVTIGHAFEQGFLSVALLVEWLHLLCMSLWAGIVFVAGWLVVPRMLASELAPSLERAAFLKSMSNWAAAALVGILATGAYNSYRVLASPRDLLDADYGHVLGFKLCFVLVSIALGGFNKFFGLPAALSQTSSAEKANRGLRMVVTVLRIESVALLLVIAAAAVLTNSAPPSA</sequence>
<evidence type="ECO:0000256" key="1">
    <source>
        <dbReference type="ARBA" id="ARBA00004651"/>
    </source>
</evidence>
<keyword evidence="9" id="KW-1185">Reference proteome</keyword>
<evidence type="ECO:0000256" key="4">
    <source>
        <dbReference type="ARBA" id="ARBA00022989"/>
    </source>
</evidence>
<reference evidence="8" key="1">
    <citation type="submission" date="2021-01" db="EMBL/GenBank/DDBJ databases">
        <title>Genome sequence of strain Noviherbaspirillum sp. DKR-6.</title>
        <authorList>
            <person name="Chaudhary D.K."/>
        </authorList>
    </citation>
    <scope>NUCLEOTIDE SEQUENCE</scope>
    <source>
        <strain evidence="8">DKR-6</strain>
    </source>
</reference>
<name>A0A934SZL9_9BURK</name>
<feature type="transmembrane region" description="Helical" evidence="6">
    <location>
        <begin position="43"/>
        <end position="66"/>
    </location>
</feature>
<dbReference type="PANTHER" id="PTHR34820:SF4">
    <property type="entry name" value="INNER MEMBRANE PROTEIN YEBZ"/>
    <property type="match status" value="1"/>
</dbReference>
<dbReference type="Proteomes" id="UP000622890">
    <property type="component" value="Unassembled WGS sequence"/>
</dbReference>
<dbReference type="Pfam" id="PF05425">
    <property type="entry name" value="CopD"/>
    <property type="match status" value="1"/>
</dbReference>